<comment type="caution">
    <text evidence="15">The sequence shown here is derived from an EMBL/GenBank/DDBJ whole genome shotgun (WGS) entry which is preliminary data.</text>
</comment>
<feature type="domain" description="TonB-dependent receptor-like beta-barrel" evidence="13">
    <location>
        <begin position="270"/>
        <end position="683"/>
    </location>
</feature>
<dbReference type="OrthoDB" id="1109239at2"/>
<keyword evidence="16" id="KW-1185">Reference proteome</keyword>
<dbReference type="Pfam" id="PF07715">
    <property type="entry name" value="Plug"/>
    <property type="match status" value="1"/>
</dbReference>
<evidence type="ECO:0000256" key="11">
    <source>
        <dbReference type="RuleBase" id="RU003357"/>
    </source>
</evidence>
<keyword evidence="5 12" id="KW-0732">Signal</keyword>
<dbReference type="InterPro" id="IPR008969">
    <property type="entry name" value="CarboxyPept-like_regulatory"/>
</dbReference>
<organism evidence="15 16">
    <name type="scientific">Pedobacter frigidisoli</name>
    <dbReference type="NCBI Taxonomy" id="2530455"/>
    <lineage>
        <taxon>Bacteria</taxon>
        <taxon>Pseudomonadati</taxon>
        <taxon>Bacteroidota</taxon>
        <taxon>Sphingobacteriia</taxon>
        <taxon>Sphingobacteriales</taxon>
        <taxon>Sphingobacteriaceae</taxon>
        <taxon>Pedobacter</taxon>
    </lineage>
</organism>
<dbReference type="GO" id="GO:0044718">
    <property type="term" value="P:siderophore transmembrane transport"/>
    <property type="evidence" value="ECO:0007669"/>
    <property type="project" value="TreeGrafter"/>
</dbReference>
<dbReference type="AlphaFoldDB" id="A0A4R0NMB3"/>
<gene>
    <name evidence="15" type="ORF">EZ449_19675</name>
</gene>
<evidence type="ECO:0000313" key="15">
    <source>
        <dbReference type="EMBL" id="TCD00723.1"/>
    </source>
</evidence>
<evidence type="ECO:0000256" key="1">
    <source>
        <dbReference type="ARBA" id="ARBA00004571"/>
    </source>
</evidence>
<keyword evidence="8 15" id="KW-0675">Receptor</keyword>
<accession>A0A4R0NMB3</accession>
<dbReference type="PANTHER" id="PTHR30069">
    <property type="entry name" value="TONB-DEPENDENT OUTER MEMBRANE RECEPTOR"/>
    <property type="match status" value="1"/>
</dbReference>
<dbReference type="InterPro" id="IPR036942">
    <property type="entry name" value="Beta-barrel_TonB_sf"/>
</dbReference>
<evidence type="ECO:0000256" key="2">
    <source>
        <dbReference type="ARBA" id="ARBA00022448"/>
    </source>
</evidence>
<dbReference type="PANTHER" id="PTHR30069:SF29">
    <property type="entry name" value="HEMOGLOBIN AND HEMOGLOBIN-HAPTOGLOBIN-BINDING PROTEIN 1-RELATED"/>
    <property type="match status" value="1"/>
</dbReference>
<evidence type="ECO:0000256" key="7">
    <source>
        <dbReference type="ARBA" id="ARBA00023136"/>
    </source>
</evidence>
<evidence type="ECO:0000256" key="3">
    <source>
        <dbReference type="ARBA" id="ARBA00022452"/>
    </source>
</evidence>
<evidence type="ECO:0000256" key="4">
    <source>
        <dbReference type="ARBA" id="ARBA00022692"/>
    </source>
</evidence>
<evidence type="ECO:0000256" key="6">
    <source>
        <dbReference type="ARBA" id="ARBA00023077"/>
    </source>
</evidence>
<evidence type="ECO:0000256" key="10">
    <source>
        <dbReference type="PROSITE-ProRule" id="PRU01360"/>
    </source>
</evidence>
<dbReference type="Pfam" id="PF00593">
    <property type="entry name" value="TonB_dep_Rec_b-barrel"/>
    <property type="match status" value="1"/>
</dbReference>
<evidence type="ECO:0000256" key="9">
    <source>
        <dbReference type="ARBA" id="ARBA00023237"/>
    </source>
</evidence>
<evidence type="ECO:0000256" key="8">
    <source>
        <dbReference type="ARBA" id="ARBA00023170"/>
    </source>
</evidence>
<keyword evidence="3 10" id="KW-1134">Transmembrane beta strand</keyword>
<keyword evidence="6 11" id="KW-0798">TonB box</keyword>
<dbReference type="SUPFAM" id="SSF49464">
    <property type="entry name" value="Carboxypeptidase regulatory domain-like"/>
    <property type="match status" value="1"/>
</dbReference>
<keyword evidence="9 10" id="KW-0998">Cell outer membrane</keyword>
<dbReference type="InterPro" id="IPR039426">
    <property type="entry name" value="TonB-dep_rcpt-like"/>
</dbReference>
<keyword evidence="4 10" id="KW-0812">Transmembrane</keyword>
<dbReference type="Gene3D" id="2.170.130.10">
    <property type="entry name" value="TonB-dependent receptor, plug domain"/>
    <property type="match status" value="1"/>
</dbReference>
<dbReference type="InterPro" id="IPR037066">
    <property type="entry name" value="Plug_dom_sf"/>
</dbReference>
<dbReference type="InterPro" id="IPR012910">
    <property type="entry name" value="Plug_dom"/>
</dbReference>
<sequence>MKRTFIIILLITVSFYANAQNTFKALVRNDRTKEILKGATANIPALKISTGADTSGLITINNIPNGKFEILISFVGFSKIEKVISFPLGHPGQIIEFGLEPQLDQLDEVVVQTTRTNQNLRDIPTRIEALPLEELDEKSTMRPGDIKMLLGEATGIHVQQTSAVSGNASFRIQGLDSRYTQLLQDGMPMYQGFSGGLSLLQISPLDLRQVEFIKGSASTLYGGGAIAGLVNLITKIPNEIPEATFVLNTTSAKGADLSGFYSQRSKRVGTTLFGAYNYNMAYDPSHTGFTAIPRTNRITLNPKVFLYLDDQNSGWFGVNSTYENRYGGDLRVITGRADEDHQYFERNKTFRFSTQLSFTHKINKVSSINVKNTIGYFDRQFALAKWDFRGKQLSSFSEVNYVSNKERSSWVAGFNLVTDHLTSQPLKNDIGYSQTTFGTFIQNVYRTADWFSIETGLRLDYNRPSASNASDGLFLLPRISGLFKLSPQLTSRIGGGLGYKMPAPFNDQSEQEGYENLRPMIINQLKAERSYGLNGDLNYRIPVGDAFLSINQLFFFTKVDHPLLLENKTFSNASGYIRTQGAETNVKLAIDELGFYLGYTYTYTDTKQNENGLFGSQPLTPKHRLSFDATYEIEGSFRFGAESFYTGSQLLSNGTIGRKFITFGLLAQKMWKHLDVFVNAENLTDLRQTRWENIYTGSIANPKFRDIYSPLDGAVINAGVRVKLNK</sequence>
<evidence type="ECO:0000256" key="5">
    <source>
        <dbReference type="ARBA" id="ARBA00022729"/>
    </source>
</evidence>
<proteinExistence type="inferred from homology"/>
<feature type="domain" description="TonB-dependent receptor plug" evidence="14">
    <location>
        <begin position="120"/>
        <end position="228"/>
    </location>
</feature>
<evidence type="ECO:0000259" key="14">
    <source>
        <dbReference type="Pfam" id="PF07715"/>
    </source>
</evidence>
<dbReference type="EMBL" id="SJSN01000020">
    <property type="protein sequence ID" value="TCD00723.1"/>
    <property type="molecule type" value="Genomic_DNA"/>
</dbReference>
<comment type="similarity">
    <text evidence="10 11">Belongs to the TonB-dependent receptor family.</text>
</comment>
<protein>
    <submittedName>
        <fullName evidence="15">TonB-dependent receptor</fullName>
    </submittedName>
</protein>
<evidence type="ECO:0000256" key="12">
    <source>
        <dbReference type="SAM" id="SignalP"/>
    </source>
</evidence>
<dbReference type="PROSITE" id="PS52016">
    <property type="entry name" value="TONB_DEPENDENT_REC_3"/>
    <property type="match status" value="1"/>
</dbReference>
<dbReference type="GO" id="GO:0015344">
    <property type="term" value="F:siderophore uptake transmembrane transporter activity"/>
    <property type="evidence" value="ECO:0007669"/>
    <property type="project" value="TreeGrafter"/>
</dbReference>
<keyword evidence="2 10" id="KW-0813">Transport</keyword>
<feature type="signal peptide" evidence="12">
    <location>
        <begin position="1"/>
        <end position="19"/>
    </location>
</feature>
<evidence type="ECO:0000259" key="13">
    <source>
        <dbReference type="Pfam" id="PF00593"/>
    </source>
</evidence>
<feature type="chain" id="PRO_5020658434" evidence="12">
    <location>
        <begin position="20"/>
        <end position="726"/>
    </location>
</feature>
<name>A0A4R0NMB3_9SPHI</name>
<dbReference type="Gene3D" id="2.40.170.20">
    <property type="entry name" value="TonB-dependent receptor, beta-barrel domain"/>
    <property type="match status" value="1"/>
</dbReference>
<dbReference type="GO" id="GO:0009279">
    <property type="term" value="C:cell outer membrane"/>
    <property type="evidence" value="ECO:0007669"/>
    <property type="project" value="UniProtKB-SubCell"/>
</dbReference>
<keyword evidence="7 10" id="KW-0472">Membrane</keyword>
<reference evidence="15 16" key="1">
    <citation type="submission" date="2019-02" db="EMBL/GenBank/DDBJ databases">
        <title>Pedobacter sp. RP-3-11 sp. nov., isolated from Arctic soil.</title>
        <authorList>
            <person name="Dahal R.H."/>
        </authorList>
    </citation>
    <scope>NUCLEOTIDE SEQUENCE [LARGE SCALE GENOMIC DNA]</scope>
    <source>
        <strain evidence="15 16">RP-3-11</strain>
    </source>
</reference>
<dbReference type="Proteomes" id="UP000291485">
    <property type="component" value="Unassembled WGS sequence"/>
</dbReference>
<dbReference type="SUPFAM" id="SSF56935">
    <property type="entry name" value="Porins"/>
    <property type="match status" value="1"/>
</dbReference>
<dbReference type="RefSeq" id="WP_131562142.1">
    <property type="nucleotide sequence ID" value="NZ_SJSN01000020.1"/>
</dbReference>
<dbReference type="InterPro" id="IPR000531">
    <property type="entry name" value="Beta-barrel_TonB"/>
</dbReference>
<dbReference type="Pfam" id="PF13715">
    <property type="entry name" value="CarbopepD_reg_2"/>
    <property type="match status" value="1"/>
</dbReference>
<comment type="subcellular location">
    <subcellularLocation>
        <location evidence="1 10">Cell outer membrane</location>
        <topology evidence="1 10">Multi-pass membrane protein</topology>
    </subcellularLocation>
</comment>
<evidence type="ECO:0000313" key="16">
    <source>
        <dbReference type="Proteomes" id="UP000291485"/>
    </source>
</evidence>